<evidence type="ECO:0008006" key="3">
    <source>
        <dbReference type="Google" id="ProtNLM"/>
    </source>
</evidence>
<evidence type="ECO:0000313" key="1">
    <source>
        <dbReference type="EMBL" id="GMT31888.1"/>
    </source>
</evidence>
<dbReference type="EMBL" id="BTSY01000006">
    <property type="protein sequence ID" value="GMT31888.1"/>
    <property type="molecule type" value="Genomic_DNA"/>
</dbReference>
<sequence>MECGCKWTALGEGDGNRMNTIDTGRGWGTGYISRSLILSQLSSLMSHRLAGFGNHEVDRISRRDLTFRARTERVTHLGAGALERQLRALDAVSQRHVANMAVEEGDEHGLGGAGCRVRQSLDAADGIVREDGALAMLVDARQDDSRVVGEEAAVVEVAGQQLSAQVHSHVRSVVEAVLVQVGLKQSSHLQNVSVETGIRHHDIVRARVNLVDLSVDDVDVAGGHSSVGGDDDEVVASNRASRSSLHRVRVPSLALDEFVAAPVGILLDVGERRLQRLHLAERIVLRVVLKRSHLKK</sequence>
<dbReference type="AlphaFoldDB" id="A0AAV5WNN6"/>
<gene>
    <name evidence="1" type="ORF">PFISCL1PPCAC_23185</name>
</gene>
<evidence type="ECO:0000313" key="2">
    <source>
        <dbReference type="Proteomes" id="UP001432322"/>
    </source>
</evidence>
<protein>
    <recommendedName>
        <fullName evidence="3">Ribosomal protein</fullName>
    </recommendedName>
</protein>
<comment type="caution">
    <text evidence="1">The sequence shown here is derived from an EMBL/GenBank/DDBJ whole genome shotgun (WGS) entry which is preliminary data.</text>
</comment>
<accession>A0AAV5WNN6</accession>
<keyword evidence="2" id="KW-1185">Reference proteome</keyword>
<proteinExistence type="predicted"/>
<reference evidence="1" key="1">
    <citation type="submission" date="2023-10" db="EMBL/GenBank/DDBJ databases">
        <title>Genome assembly of Pristionchus species.</title>
        <authorList>
            <person name="Yoshida K."/>
            <person name="Sommer R.J."/>
        </authorList>
    </citation>
    <scope>NUCLEOTIDE SEQUENCE</scope>
    <source>
        <strain evidence="1">RS5133</strain>
    </source>
</reference>
<organism evidence="1 2">
    <name type="scientific">Pristionchus fissidentatus</name>
    <dbReference type="NCBI Taxonomy" id="1538716"/>
    <lineage>
        <taxon>Eukaryota</taxon>
        <taxon>Metazoa</taxon>
        <taxon>Ecdysozoa</taxon>
        <taxon>Nematoda</taxon>
        <taxon>Chromadorea</taxon>
        <taxon>Rhabditida</taxon>
        <taxon>Rhabditina</taxon>
        <taxon>Diplogasteromorpha</taxon>
        <taxon>Diplogasteroidea</taxon>
        <taxon>Neodiplogasteridae</taxon>
        <taxon>Pristionchus</taxon>
    </lineage>
</organism>
<feature type="non-terminal residue" evidence="1">
    <location>
        <position position="296"/>
    </location>
</feature>
<name>A0AAV5WNN6_9BILA</name>
<dbReference type="Proteomes" id="UP001432322">
    <property type="component" value="Unassembled WGS sequence"/>
</dbReference>